<evidence type="ECO:0008006" key="11">
    <source>
        <dbReference type="Google" id="ProtNLM"/>
    </source>
</evidence>
<dbReference type="InterPro" id="IPR022385">
    <property type="entry name" value="Rhs_assc_core"/>
</dbReference>
<dbReference type="PRINTS" id="PR00394">
    <property type="entry name" value="RHSPROTEIN"/>
</dbReference>
<feature type="transmembrane region" description="Helical" evidence="5">
    <location>
        <begin position="247"/>
        <end position="277"/>
    </location>
</feature>
<dbReference type="Proteomes" id="UP000325529">
    <property type="component" value="Chromosome"/>
</dbReference>
<sequence>MGGHRPRDWHVLDLEKDPTPGDPHRVRSLAGNLHDFADDVGRVLRDIKGMAGEDAILRWAGKTADAFTEKFEDAPAKLKKLKKSYEMAGDALSGYWPELERAQSMADKALADGRAARADLNSAKSRLSSADSWVERAGKEADKYQDKPGKDVPKPDGDKVRAATRNADSAEKAQKSAKGEVSSAQSALDAAKKMAEDARKMREDAAGTAKRKIDEASDAGIRNRKWWEEIGDWVSDNWDTIVAVCKVVVAVVGIIAMIVGGPILAAIVIVAGAIVLADTLSKYAKGQATLMDVAFAALDCVPGMKGITTAAKLGKGLKGLKGGLKGFKSARTALKDGAKGAYNRVRSKIKGCGDPVDVATGQMFLAETDVTLPGTLPLAFTRRVASGYRSGGWFGPTWTSTLDQRLEADDEGVVFVTEDGMLLAYPHPERPGRPVLPESGPHWPLVAAEDGGYHLTDPVAGHTRRFAPPTPGDGVALLTRITDRNHNTIDFEHDADGTPTAIRHSGGYHLKLTVEDERVTALALTGRDPGKSDADGADTVIKRYGYTDGNLTAVTNSSGLPMRFAYDERLRLTAWQDTNHSRYSYTYDDQDRCTAQQGMAGHMANTFTYDLKDPARAGCRITEITTPQGATTQVAVDDRCLIVAETDPLGSTVTTAYDARQNVTARTDQLGHTTAYSHNELGQPTEVTRPDGTFIRITYDERHVPTAMELPDGASWQFANDERGNVTAITDPLGATTHFTRGTDGGLTETRDATGRSAVRTNNAAGLPLTVTDGLGGTTRYAYDAFGLTSEVTDPLGHRTRLEWTVEGLIARRTDPEGAHESWEYDGEGNCVRHIDSVGQATTFEYTHFDRLSARVGPGGDRHTFTHDAGLQLTQVTNPQGLTWNYTYDPVGRLLSESDFDGRTAHYAYDAAGLLTSRTNALGQHIHYRRDALGQTTAKDADGSLTTYTYAANGSLTGAVGPESSLRVELDAAGRRISETVDGRTMRFGYDLAGNRTLRATPSGARSTWEYDAAGRTVRLAAAGHTIDFAHDAADREVARHIDRALALTRGYDGVGRLVTQESSAPGNRPLSERSYSYRPDGHLTGMRDSRTGSRRFDLDTQGRVTAVHAAGWSERYAYDSAGNQTEAAWPTRHPGNEATGSRDYTGTRLTRAGRVHYEYDAQGRMVMRRKSRLSRKPDVWLYEWDAEDRLTAVTTPDGGRWRYTYDPLGRRTGKLRLAADGESVLERTVFTWDGNTLCEQTTEGPEEAAQRIPAPSAGQGGGSAGLRTTLTWDHDGLSPVSQAERVWAADAPQETIDERFFAIVTDLVGTPVELLSPDGDIAWYTRSTLWGSTVWNSDASAYTPLRFPGQYHDPETGLHYNHHRHYDPETARYTSPDPLGLLPAPNPVAYVHNPHTWSDPLGLAPLCQQHGGDSGSPEGLGRLPGPAPQRATDMLNQVNARPGGIGKVDGYHGNANWGNNKSALPGGKYKEWDVNAKTDLPQCSAPGCGKEIRGPERLLTPKDGPGPAYYTPDHYGTFYYVGEFTG</sequence>
<organism evidence="9 10">
    <name type="scientific">Streptomyces kanamyceticus</name>
    <dbReference type="NCBI Taxonomy" id="1967"/>
    <lineage>
        <taxon>Bacteria</taxon>
        <taxon>Bacillati</taxon>
        <taxon>Actinomycetota</taxon>
        <taxon>Actinomycetes</taxon>
        <taxon>Kitasatosporales</taxon>
        <taxon>Streptomycetaceae</taxon>
        <taxon>Streptomyces</taxon>
    </lineage>
</organism>
<keyword evidence="5" id="KW-0472">Membrane</keyword>
<keyword evidence="10" id="KW-1185">Reference proteome</keyword>
<feature type="compositionally biased region" description="Basic and acidic residues" evidence="4">
    <location>
        <begin position="133"/>
        <end position="161"/>
    </location>
</feature>
<keyword evidence="3" id="KW-0378">Hydrolase</keyword>
<dbReference type="GO" id="GO:0016787">
    <property type="term" value="F:hydrolase activity"/>
    <property type="evidence" value="ECO:0007669"/>
    <property type="project" value="UniProtKB-KW"/>
</dbReference>
<dbReference type="EMBL" id="CP023699">
    <property type="protein sequence ID" value="QEU92552.1"/>
    <property type="molecule type" value="Genomic_DNA"/>
</dbReference>
<dbReference type="PANTHER" id="PTHR32305">
    <property type="match status" value="1"/>
</dbReference>
<dbReference type="Gene3D" id="2.180.10.10">
    <property type="entry name" value="RHS repeat-associated core"/>
    <property type="match status" value="3"/>
</dbReference>
<dbReference type="PANTHER" id="PTHR32305:SF15">
    <property type="entry name" value="PROTEIN RHSA-RELATED"/>
    <property type="match status" value="1"/>
</dbReference>
<keyword evidence="5" id="KW-1133">Transmembrane helix</keyword>
<dbReference type="InterPro" id="IPR045351">
    <property type="entry name" value="DUF6531"/>
</dbReference>
<dbReference type="KEGG" id="ska:CP970_18045"/>
<dbReference type="Gene3D" id="3.10.450.30">
    <property type="entry name" value="Microbial ribonucleases"/>
    <property type="match status" value="1"/>
</dbReference>
<accession>A0A5J6GDK3</accession>
<reference evidence="9 10" key="1">
    <citation type="submission" date="2017-09" db="EMBL/GenBank/DDBJ databases">
        <authorList>
            <person name="Lee N."/>
            <person name="Cho B.-K."/>
        </authorList>
    </citation>
    <scope>NUCLEOTIDE SEQUENCE [LARGE SCALE GENOMIC DNA]</scope>
    <source>
        <strain evidence="9 10">ATCC 12853</strain>
    </source>
</reference>
<feature type="domain" description="Putative T7SS secretion signal" evidence="7">
    <location>
        <begin position="21"/>
        <end position="218"/>
    </location>
</feature>
<dbReference type="GO" id="GO:0003723">
    <property type="term" value="F:RNA binding"/>
    <property type="evidence" value="ECO:0007669"/>
    <property type="project" value="InterPro"/>
</dbReference>
<evidence type="ECO:0000259" key="7">
    <source>
        <dbReference type="Pfam" id="PF21725"/>
    </source>
</evidence>
<feature type="domain" description="DUF6531" evidence="6">
    <location>
        <begin position="353"/>
        <end position="425"/>
    </location>
</feature>
<gene>
    <name evidence="9" type="ORF">CP970_18045</name>
</gene>
<dbReference type="InterPro" id="IPR049082">
    <property type="entry name" value="T7SS_signal"/>
</dbReference>
<dbReference type="InterPro" id="IPR016191">
    <property type="entry name" value="Ribonuclease/ribotoxin"/>
</dbReference>
<evidence type="ECO:0000313" key="10">
    <source>
        <dbReference type="Proteomes" id="UP000325529"/>
    </source>
</evidence>
<dbReference type="OrthoDB" id="4981820at2"/>
<dbReference type="SUPFAM" id="SSF53933">
    <property type="entry name" value="Microbial ribonucleases"/>
    <property type="match status" value="1"/>
</dbReference>
<dbReference type="InterPro" id="IPR050708">
    <property type="entry name" value="T6SS_VgrG/RHS"/>
</dbReference>
<dbReference type="Pfam" id="PF20148">
    <property type="entry name" value="DUF6531"/>
    <property type="match status" value="1"/>
</dbReference>
<dbReference type="Pfam" id="PF25023">
    <property type="entry name" value="TEN_YD-shell"/>
    <property type="match status" value="1"/>
</dbReference>
<feature type="domain" description="Teneurin-like YD-shell" evidence="8">
    <location>
        <begin position="1299"/>
        <end position="1378"/>
    </location>
</feature>
<feature type="compositionally biased region" description="Polar residues" evidence="4">
    <location>
        <begin position="122"/>
        <end position="131"/>
    </location>
</feature>
<evidence type="ECO:0000313" key="9">
    <source>
        <dbReference type="EMBL" id="QEU92552.1"/>
    </source>
</evidence>
<protein>
    <recommendedName>
        <fullName evidence="11">Type IV secretion protein Rhs</fullName>
    </recommendedName>
</protein>
<feature type="region of interest" description="Disordered" evidence="4">
    <location>
        <begin position="1"/>
        <end position="23"/>
    </location>
</feature>
<evidence type="ECO:0000256" key="2">
    <source>
        <dbReference type="ARBA" id="ARBA00022737"/>
    </source>
</evidence>
<evidence type="ECO:0000256" key="1">
    <source>
        <dbReference type="ARBA" id="ARBA00022722"/>
    </source>
</evidence>
<proteinExistence type="predicted"/>
<dbReference type="NCBIfam" id="TIGR03696">
    <property type="entry name" value="Rhs_assc_core"/>
    <property type="match status" value="1"/>
</dbReference>
<dbReference type="Gene3D" id="1.20.120.330">
    <property type="entry name" value="Nucleotidyltransferases domain 2"/>
    <property type="match status" value="1"/>
</dbReference>
<feature type="compositionally biased region" description="Basic and acidic residues" evidence="4">
    <location>
        <begin position="1080"/>
        <end position="1095"/>
    </location>
</feature>
<evidence type="ECO:0000259" key="8">
    <source>
        <dbReference type="Pfam" id="PF25023"/>
    </source>
</evidence>
<dbReference type="InterPro" id="IPR056823">
    <property type="entry name" value="TEN-like_YD-shell"/>
</dbReference>
<dbReference type="InterPro" id="IPR031325">
    <property type="entry name" value="RHS_repeat"/>
</dbReference>
<evidence type="ECO:0000259" key="6">
    <source>
        <dbReference type="Pfam" id="PF20148"/>
    </source>
</evidence>
<dbReference type="Pfam" id="PF05593">
    <property type="entry name" value="RHS_repeat"/>
    <property type="match status" value="6"/>
</dbReference>
<evidence type="ECO:0000256" key="3">
    <source>
        <dbReference type="ARBA" id="ARBA00022801"/>
    </source>
</evidence>
<feature type="region of interest" description="Disordered" evidence="4">
    <location>
        <begin position="120"/>
        <end position="196"/>
    </location>
</feature>
<keyword evidence="1" id="KW-0540">Nuclease</keyword>
<dbReference type="RefSeq" id="WP_079043516.1">
    <property type="nucleotide sequence ID" value="NZ_CP023699.1"/>
</dbReference>
<name>A0A5J6GDK3_STRKN</name>
<dbReference type="Pfam" id="PF21725">
    <property type="entry name" value="T7SS_signal"/>
    <property type="match status" value="1"/>
</dbReference>
<feature type="compositionally biased region" description="Basic and acidic residues" evidence="4">
    <location>
        <begin position="168"/>
        <end position="178"/>
    </location>
</feature>
<keyword evidence="5" id="KW-0812">Transmembrane</keyword>
<evidence type="ECO:0000256" key="4">
    <source>
        <dbReference type="SAM" id="MobiDB-lite"/>
    </source>
</evidence>
<feature type="region of interest" description="Disordered" evidence="4">
    <location>
        <begin position="1060"/>
        <end position="1095"/>
    </location>
</feature>
<keyword evidence="2" id="KW-0677">Repeat</keyword>
<dbReference type="NCBIfam" id="TIGR01643">
    <property type="entry name" value="YD_repeat_2x"/>
    <property type="match status" value="9"/>
</dbReference>
<evidence type="ECO:0000256" key="5">
    <source>
        <dbReference type="SAM" id="Phobius"/>
    </source>
</evidence>
<dbReference type="InterPro" id="IPR006530">
    <property type="entry name" value="YD"/>
</dbReference>
<dbReference type="GO" id="GO:0004540">
    <property type="term" value="F:RNA nuclease activity"/>
    <property type="evidence" value="ECO:0007669"/>
    <property type="project" value="InterPro"/>
</dbReference>